<accession>A0ABR4L1F9</accession>
<comment type="similarity">
    <text evidence="1">Belongs to the short-chain dehydrogenases/reductases (SDR) family.</text>
</comment>
<comment type="caution">
    <text evidence="4">The sequence shown here is derived from an EMBL/GenBank/DDBJ whole genome shotgun (WGS) entry which is preliminary data.</text>
</comment>
<evidence type="ECO:0000313" key="4">
    <source>
        <dbReference type="EMBL" id="KAL2858337.1"/>
    </source>
</evidence>
<dbReference type="PANTHER" id="PTHR24320:SF272">
    <property type="entry name" value="NAD(P)-BINDING ROSSMANN-FOLD SUPERFAMILY PROTEIN"/>
    <property type="match status" value="1"/>
</dbReference>
<keyword evidence="2" id="KW-0521">NADP</keyword>
<dbReference type="EMBL" id="JBFXLR010000005">
    <property type="protein sequence ID" value="KAL2858337.1"/>
    <property type="molecule type" value="Genomic_DNA"/>
</dbReference>
<dbReference type="InterPro" id="IPR002347">
    <property type="entry name" value="SDR_fam"/>
</dbReference>
<evidence type="ECO:0000256" key="3">
    <source>
        <dbReference type="ARBA" id="ARBA00023002"/>
    </source>
</evidence>
<dbReference type="RefSeq" id="XP_070903506.1">
    <property type="nucleotide sequence ID" value="XM_071048495.1"/>
</dbReference>
<protein>
    <recommendedName>
        <fullName evidence="6">Short-chain dehydrogenase</fullName>
    </recommendedName>
</protein>
<proteinExistence type="inferred from homology"/>
<organism evidence="4 5">
    <name type="scientific">Aspergillus pseudodeflectus</name>
    <dbReference type="NCBI Taxonomy" id="176178"/>
    <lineage>
        <taxon>Eukaryota</taxon>
        <taxon>Fungi</taxon>
        <taxon>Dikarya</taxon>
        <taxon>Ascomycota</taxon>
        <taxon>Pezizomycotina</taxon>
        <taxon>Eurotiomycetes</taxon>
        <taxon>Eurotiomycetidae</taxon>
        <taxon>Eurotiales</taxon>
        <taxon>Aspergillaceae</taxon>
        <taxon>Aspergillus</taxon>
        <taxon>Aspergillus subgen. Nidulantes</taxon>
    </lineage>
</organism>
<dbReference type="GeneID" id="98163659"/>
<keyword evidence="3" id="KW-0560">Oxidoreductase</keyword>
<dbReference type="InterPro" id="IPR036291">
    <property type="entry name" value="NAD(P)-bd_dom_sf"/>
</dbReference>
<gene>
    <name evidence="4" type="ORF">BJX68DRAFT_278247</name>
</gene>
<dbReference type="Gene3D" id="3.40.50.720">
    <property type="entry name" value="NAD(P)-binding Rossmann-like Domain"/>
    <property type="match status" value="1"/>
</dbReference>
<dbReference type="PANTHER" id="PTHR24320">
    <property type="entry name" value="RETINOL DEHYDROGENASE"/>
    <property type="match status" value="1"/>
</dbReference>
<sequence length="330" mass="35965">MPSTYAAVHQSIKGPGDARPTALQIIKDQELEEKLSDKVILITGCSSGLGVETARALYATGATLFLTVRDVKKAETNLGDIAGSPRVHLLHLDLNSLESVRTCVEEFKSKSKTLNILIENAGVMACPEGRTADGFEVHFGSNHLAHFLLFYLLKPILLASSGPDFSSRVVILSSAVHRMSTVNFNNLSLEGEYEPWKAYGQSKTAAIWTANEIERRYGSQGLHAFSVHPGVVQTDLGRHIPDEQKATLGGDEVSKYWKSPEQGAATTVWGAVAKELEGQGGRFLENCQIGHLHDPNSGPWGPGYAPWAFDTDGQRRLWAETLNILGLEDE</sequence>
<dbReference type="SUPFAM" id="SSF51735">
    <property type="entry name" value="NAD(P)-binding Rossmann-fold domains"/>
    <property type="match status" value="1"/>
</dbReference>
<name>A0ABR4L1F9_9EURO</name>
<evidence type="ECO:0008006" key="6">
    <source>
        <dbReference type="Google" id="ProtNLM"/>
    </source>
</evidence>
<dbReference type="Proteomes" id="UP001610444">
    <property type="component" value="Unassembled WGS sequence"/>
</dbReference>
<keyword evidence="5" id="KW-1185">Reference proteome</keyword>
<reference evidence="4 5" key="1">
    <citation type="submission" date="2024-07" db="EMBL/GenBank/DDBJ databases">
        <title>Section-level genome sequencing and comparative genomics of Aspergillus sections Usti and Cavernicolus.</title>
        <authorList>
            <consortium name="Lawrence Berkeley National Laboratory"/>
            <person name="Nybo J.L."/>
            <person name="Vesth T.C."/>
            <person name="Theobald S."/>
            <person name="Frisvad J.C."/>
            <person name="Larsen T.O."/>
            <person name="Kjaerboelling I."/>
            <person name="Rothschild-Mancinelli K."/>
            <person name="Lyhne E.K."/>
            <person name="Kogle M.E."/>
            <person name="Barry K."/>
            <person name="Clum A."/>
            <person name="Na H."/>
            <person name="Ledsgaard L."/>
            <person name="Lin J."/>
            <person name="Lipzen A."/>
            <person name="Kuo A."/>
            <person name="Riley R."/>
            <person name="Mondo S."/>
            <person name="LaButti K."/>
            <person name="Haridas S."/>
            <person name="Pangalinan J."/>
            <person name="Salamov A.A."/>
            <person name="Simmons B.A."/>
            <person name="Magnuson J.K."/>
            <person name="Chen J."/>
            <person name="Drula E."/>
            <person name="Henrissat B."/>
            <person name="Wiebenga A."/>
            <person name="Lubbers R.J."/>
            <person name="Gomes A.C."/>
            <person name="Macurrencykelacurrency M.R."/>
            <person name="Stajich J."/>
            <person name="Grigoriev I.V."/>
            <person name="Mortensen U.H."/>
            <person name="De vries R.P."/>
            <person name="Baker S.E."/>
            <person name="Andersen M.R."/>
        </authorList>
    </citation>
    <scope>NUCLEOTIDE SEQUENCE [LARGE SCALE GENOMIC DNA]</scope>
    <source>
        <strain evidence="4 5">CBS 756.74</strain>
    </source>
</reference>
<dbReference type="PRINTS" id="PR00081">
    <property type="entry name" value="GDHRDH"/>
</dbReference>
<dbReference type="Pfam" id="PF00106">
    <property type="entry name" value="adh_short"/>
    <property type="match status" value="1"/>
</dbReference>
<evidence type="ECO:0000313" key="5">
    <source>
        <dbReference type="Proteomes" id="UP001610444"/>
    </source>
</evidence>
<evidence type="ECO:0000256" key="2">
    <source>
        <dbReference type="ARBA" id="ARBA00022857"/>
    </source>
</evidence>
<evidence type="ECO:0000256" key="1">
    <source>
        <dbReference type="ARBA" id="ARBA00006484"/>
    </source>
</evidence>